<feature type="transmembrane region" description="Helical" evidence="6">
    <location>
        <begin position="449"/>
        <end position="466"/>
    </location>
</feature>
<feature type="domain" description="Metallo-beta-lactamase" evidence="7">
    <location>
        <begin position="506"/>
        <end position="684"/>
    </location>
</feature>
<dbReference type="Pfam" id="PF13567">
    <property type="entry name" value="DUF4131"/>
    <property type="match status" value="1"/>
</dbReference>
<dbReference type="SUPFAM" id="SSF56281">
    <property type="entry name" value="Metallo-hydrolase/oxidoreductase"/>
    <property type="match status" value="1"/>
</dbReference>
<dbReference type="InterPro" id="IPR004477">
    <property type="entry name" value="ComEC_N"/>
</dbReference>
<feature type="transmembrane region" description="Helical" evidence="6">
    <location>
        <begin position="472"/>
        <end position="489"/>
    </location>
</feature>
<keyword evidence="2" id="KW-1003">Cell membrane</keyword>
<feature type="transmembrane region" description="Helical" evidence="6">
    <location>
        <begin position="248"/>
        <end position="266"/>
    </location>
</feature>
<dbReference type="InterPro" id="IPR025405">
    <property type="entry name" value="DUF4131"/>
</dbReference>
<dbReference type="NCBIfam" id="TIGR00361">
    <property type="entry name" value="ComEC_Rec2"/>
    <property type="match status" value="1"/>
</dbReference>
<dbReference type="InterPro" id="IPR052159">
    <property type="entry name" value="Competence_DNA_uptake"/>
</dbReference>
<evidence type="ECO:0000259" key="7">
    <source>
        <dbReference type="SMART" id="SM00849"/>
    </source>
</evidence>
<name>A0A3L8PWR4_9GAMM</name>
<dbReference type="AlphaFoldDB" id="A0A3L8PWR4"/>
<dbReference type="Proteomes" id="UP000281474">
    <property type="component" value="Unassembled WGS sequence"/>
</dbReference>
<keyword evidence="3 6" id="KW-0812">Transmembrane</keyword>
<dbReference type="InterPro" id="IPR001279">
    <property type="entry name" value="Metallo-B-lactamas"/>
</dbReference>
<keyword evidence="5 6" id="KW-0472">Membrane</keyword>
<dbReference type="Gene3D" id="3.60.15.10">
    <property type="entry name" value="Ribonuclease Z/Hydroxyacylglutathione hydrolase-like"/>
    <property type="match status" value="1"/>
</dbReference>
<comment type="caution">
    <text evidence="8">The sequence shown here is derived from an EMBL/GenBank/DDBJ whole genome shotgun (WGS) entry which is preliminary data.</text>
</comment>
<keyword evidence="9" id="KW-1185">Reference proteome</keyword>
<dbReference type="Pfam" id="PF00753">
    <property type="entry name" value="Lactamase_B"/>
    <property type="match status" value="1"/>
</dbReference>
<feature type="transmembrane region" description="Helical" evidence="6">
    <location>
        <begin position="211"/>
        <end position="236"/>
    </location>
</feature>
<proteinExistence type="predicted"/>
<evidence type="ECO:0000256" key="3">
    <source>
        <dbReference type="ARBA" id="ARBA00022692"/>
    </source>
</evidence>
<evidence type="ECO:0000313" key="8">
    <source>
        <dbReference type="EMBL" id="RLV59741.1"/>
    </source>
</evidence>
<sequence length="748" mass="83767">MSLSAIFWPSLLPLEFLIPGVVIALILLYLRNYILLGAICAAIWLSGFTELLLDYQYDSKSKYINAKAEIISLVSQNSDFLSADIRIIKSSLIAYPYQYLRIYWRTEQDIKVGDKYLFSLRPKSVTSVSNEGGFNQQKNLLSKHVIGKANVVEAKQLSSSQSLRAYLIEELIQQTKPLSNRDLLLALLMGERQAFTEQRWQALRSSGTGHLVAISGLHLSVISVWCFLLTIMVLSWLTPSQGLRNLKIAIVLTCASALFYAYLAGFAIATQRALIMLLTVMVLTLWKRVSSPWERLLIALFVVILLDPLAILSAGLWLSFGALSIILLCINRVISDEQVTGVNGVVSKFKIFIMIQLGLSFGLGLLGSLFFGGLSFHSVWVNLLAVPWFSLVVIPFAFIGFLVWWIGQTLGFQFDFGLQLTNWLLEPFSILVNQVVHLPLSWIHIQPSWVIATAYLFLAVTLAFLINQKKKYWIAVILSLPLILQVLSSNRTNETEWKMHVLDVGQGLAIVLEKQGKVLLYDTGAKYGQDFSYAKTVVIPFLESKGLTDVDYIVVSHGDNDHAGGLGVIRNRFADAQLIGDIKNSDLPCDLGLITWQQLSLEFLWPLKPEKGNNGSCVIRVSDTHNSLLLAGDIEKEAEYSLVNLNKHLQSDVLIVPHHGSRTSSTHEFINSVNPKLAIFTAGYQNRYGFPKPDVVSRYTNIGAEKLQTGIEGQISVVFSASAIKTRTYRRTIAPYWYNQLFNFGEFR</sequence>
<feature type="transmembrane region" description="Helical" evidence="6">
    <location>
        <begin position="351"/>
        <end position="374"/>
    </location>
</feature>
<evidence type="ECO:0000256" key="2">
    <source>
        <dbReference type="ARBA" id="ARBA00022475"/>
    </source>
</evidence>
<evidence type="ECO:0000256" key="5">
    <source>
        <dbReference type="ARBA" id="ARBA00023136"/>
    </source>
</evidence>
<protein>
    <submittedName>
        <fullName evidence="8">DNA internalization-related competence protein ComEC/Rec2</fullName>
    </submittedName>
</protein>
<dbReference type="Pfam" id="PF03772">
    <property type="entry name" value="Competence"/>
    <property type="match status" value="1"/>
</dbReference>
<dbReference type="CDD" id="cd07731">
    <property type="entry name" value="ComA-like_MBL-fold"/>
    <property type="match status" value="1"/>
</dbReference>
<organism evidence="8 9">
    <name type="scientific">Parashewanella curva</name>
    <dbReference type="NCBI Taxonomy" id="2338552"/>
    <lineage>
        <taxon>Bacteria</taxon>
        <taxon>Pseudomonadati</taxon>
        <taxon>Pseudomonadota</taxon>
        <taxon>Gammaproteobacteria</taxon>
        <taxon>Alteromonadales</taxon>
        <taxon>Shewanellaceae</taxon>
        <taxon>Parashewanella</taxon>
    </lineage>
</organism>
<dbReference type="InterPro" id="IPR035681">
    <property type="entry name" value="ComA-like_MBL"/>
</dbReference>
<evidence type="ECO:0000256" key="4">
    <source>
        <dbReference type="ARBA" id="ARBA00022989"/>
    </source>
</evidence>
<dbReference type="InterPro" id="IPR036866">
    <property type="entry name" value="RibonucZ/Hydroxyglut_hydro"/>
</dbReference>
<dbReference type="InterPro" id="IPR004797">
    <property type="entry name" value="Competence_ComEC/Rec2"/>
</dbReference>
<comment type="subcellular location">
    <subcellularLocation>
        <location evidence="1">Cell membrane</location>
        <topology evidence="1">Multi-pass membrane protein</topology>
    </subcellularLocation>
</comment>
<dbReference type="EMBL" id="QZEI01000028">
    <property type="protein sequence ID" value="RLV59741.1"/>
    <property type="molecule type" value="Genomic_DNA"/>
</dbReference>
<dbReference type="NCBIfam" id="TIGR00360">
    <property type="entry name" value="ComEC_N-term"/>
    <property type="match status" value="1"/>
</dbReference>
<dbReference type="GO" id="GO:0030420">
    <property type="term" value="P:establishment of competence for transformation"/>
    <property type="evidence" value="ECO:0007669"/>
    <property type="project" value="InterPro"/>
</dbReference>
<keyword evidence="4 6" id="KW-1133">Transmembrane helix</keyword>
<gene>
    <name evidence="8" type="ORF">D5018_10610</name>
</gene>
<dbReference type="PANTHER" id="PTHR30619:SF1">
    <property type="entry name" value="RECOMBINATION PROTEIN 2"/>
    <property type="match status" value="1"/>
</dbReference>
<feature type="transmembrane region" description="Helical" evidence="6">
    <location>
        <begin position="7"/>
        <end position="27"/>
    </location>
</feature>
<feature type="transmembrane region" description="Helical" evidence="6">
    <location>
        <begin position="33"/>
        <end position="53"/>
    </location>
</feature>
<evidence type="ECO:0000313" key="9">
    <source>
        <dbReference type="Proteomes" id="UP000281474"/>
    </source>
</evidence>
<feature type="transmembrane region" description="Helical" evidence="6">
    <location>
        <begin position="386"/>
        <end position="406"/>
    </location>
</feature>
<dbReference type="OrthoDB" id="9761531at2"/>
<dbReference type="SMART" id="SM00849">
    <property type="entry name" value="Lactamase_B"/>
    <property type="match status" value="1"/>
</dbReference>
<dbReference type="GO" id="GO:0005886">
    <property type="term" value="C:plasma membrane"/>
    <property type="evidence" value="ECO:0007669"/>
    <property type="project" value="UniProtKB-SubCell"/>
</dbReference>
<evidence type="ECO:0000256" key="1">
    <source>
        <dbReference type="ARBA" id="ARBA00004651"/>
    </source>
</evidence>
<reference evidence="8 9" key="1">
    <citation type="submission" date="2018-09" db="EMBL/GenBank/DDBJ databases">
        <title>Phylogeny of the Shewanellaceae, and recommendation for two new genera, Pseudoshewanella and Parashewanella.</title>
        <authorList>
            <person name="Wang G."/>
        </authorList>
    </citation>
    <scope>NUCLEOTIDE SEQUENCE [LARGE SCALE GENOMIC DNA]</scope>
    <source>
        <strain evidence="8 9">C51</strain>
    </source>
</reference>
<evidence type="ECO:0000256" key="6">
    <source>
        <dbReference type="SAM" id="Phobius"/>
    </source>
</evidence>
<dbReference type="PANTHER" id="PTHR30619">
    <property type="entry name" value="DNA INTERNALIZATION/COMPETENCE PROTEIN COMEC/REC2"/>
    <property type="match status" value="1"/>
</dbReference>
<accession>A0A3L8PWR4</accession>